<dbReference type="GO" id="GO:0005634">
    <property type="term" value="C:nucleus"/>
    <property type="evidence" value="ECO:0007669"/>
    <property type="project" value="UniProtKB-SubCell"/>
</dbReference>
<keyword evidence="13" id="KW-1185">Reference proteome</keyword>
<dbReference type="PRINTS" id="PR00047">
    <property type="entry name" value="STROIDFINGER"/>
</dbReference>
<sequence>MAHFTQESTQTTAFARVGNTGFSSETGISTRELSTRELNTSPGSSSCMMNLSPMVYANRVDSARPWLPDTCEWTNPLNSSQMSAVSKAATQFFISSLIGSEAEHGYTNGTQNQTTDNNLAQTWHSLMTQGYSQLMHSLRSNSFKLTGDTWVKPNAITGSIHNTTVSLNGPIAGATLSTDGASAHCGDYVNELNECRKDNPNGLYCSVCGDVSSGKHYGILACNGCSGFFKRSVRRKLIYRCQAGTGMCVIDKAHRNQCQACRLKKCIRMGMNKDAVQNERQPRNSSQMRISHICVPNKLTENPSPVDGRSFSTNMEHESVGCSMISQLDGKITISANPPCITTKQSAGEKDNGTSDSLLSTNLGSAEYLTKCHTQTQQLYRPSRRGFDSFRRHRLNGSHSFKRSYFPRVSHVTKTSVPDNALIACSASDEQTVKYSNSGGTPDLTRTQGLGKLHDLRLAVATPWLLPALATLRNLPRNSVIETGCVSHTDSGNLFPSSSSLLPPLIGSTDFYSQLASLFNAPSCPNGPHKSLTETVTTASSYTKTSIPEARDFGLLPMSFPGVRPHETLRTRMVNMRSDLTDNMEMNESLAKFVIQPHP</sequence>
<dbReference type="PROSITE" id="PS51030">
    <property type="entry name" value="NUCLEAR_REC_DBD_2"/>
    <property type="match status" value="1"/>
</dbReference>
<name>A0A183A651_9TREM</name>
<dbReference type="Pfam" id="PF00105">
    <property type="entry name" value="zf-C4"/>
    <property type="match status" value="1"/>
</dbReference>
<feature type="region of interest" description="Disordered" evidence="10">
    <location>
        <begin position="25"/>
        <end position="44"/>
    </location>
</feature>
<evidence type="ECO:0000256" key="6">
    <source>
        <dbReference type="ARBA" id="ARBA00023125"/>
    </source>
</evidence>
<dbReference type="Proteomes" id="UP000272942">
    <property type="component" value="Unassembled WGS sequence"/>
</dbReference>
<dbReference type="CDD" id="cd06970">
    <property type="entry name" value="NR_DBD_PNR"/>
    <property type="match status" value="1"/>
</dbReference>
<dbReference type="WBParaSite" id="ECPE_0000243601-mRNA-1">
    <property type="protein sequence ID" value="ECPE_0000243601-mRNA-1"/>
    <property type="gene ID" value="ECPE_0000243601"/>
</dbReference>
<dbReference type="PROSITE" id="PS00031">
    <property type="entry name" value="NUCLEAR_REC_DBD_1"/>
    <property type="match status" value="1"/>
</dbReference>
<evidence type="ECO:0000256" key="1">
    <source>
        <dbReference type="ARBA" id="ARBA00004123"/>
    </source>
</evidence>
<dbReference type="GO" id="GO:0045944">
    <property type="term" value="P:positive regulation of transcription by RNA polymerase II"/>
    <property type="evidence" value="ECO:0007669"/>
    <property type="project" value="UniProtKB-ARBA"/>
</dbReference>
<reference evidence="12 13" key="2">
    <citation type="submission" date="2018-11" db="EMBL/GenBank/DDBJ databases">
        <authorList>
            <consortium name="Pathogen Informatics"/>
        </authorList>
    </citation>
    <scope>NUCLEOTIDE SEQUENCE [LARGE SCALE GENOMIC DNA]</scope>
    <source>
        <strain evidence="12 13">Egypt</strain>
    </source>
</reference>
<accession>A0A183A651</accession>
<dbReference type="Gene3D" id="3.30.50.10">
    <property type="entry name" value="Erythroid Transcription Factor GATA-1, subunit A"/>
    <property type="match status" value="1"/>
</dbReference>
<keyword evidence="9" id="KW-0539">Nucleus</keyword>
<dbReference type="GO" id="GO:0003700">
    <property type="term" value="F:DNA-binding transcription factor activity"/>
    <property type="evidence" value="ECO:0007669"/>
    <property type="project" value="InterPro"/>
</dbReference>
<evidence type="ECO:0000256" key="5">
    <source>
        <dbReference type="ARBA" id="ARBA00023015"/>
    </source>
</evidence>
<dbReference type="FunFam" id="3.30.50.10:FF:000028">
    <property type="entry name" value="Nuclear receptor subfamily 2, group E, member 3"/>
    <property type="match status" value="1"/>
</dbReference>
<evidence type="ECO:0000256" key="7">
    <source>
        <dbReference type="ARBA" id="ARBA00023163"/>
    </source>
</evidence>
<proteinExistence type="predicted"/>
<dbReference type="GO" id="GO:0043565">
    <property type="term" value="F:sequence-specific DNA binding"/>
    <property type="evidence" value="ECO:0007669"/>
    <property type="project" value="InterPro"/>
</dbReference>
<evidence type="ECO:0000256" key="4">
    <source>
        <dbReference type="ARBA" id="ARBA00022833"/>
    </source>
</evidence>
<evidence type="ECO:0000313" key="12">
    <source>
        <dbReference type="EMBL" id="VDP66480.1"/>
    </source>
</evidence>
<keyword evidence="7" id="KW-0804">Transcription</keyword>
<keyword evidence="6" id="KW-0238">DNA-binding</keyword>
<evidence type="ECO:0000313" key="13">
    <source>
        <dbReference type="Proteomes" id="UP000272942"/>
    </source>
</evidence>
<gene>
    <name evidence="12" type="ORF">ECPE_LOCUS2436</name>
</gene>
<dbReference type="OrthoDB" id="5771769at2759"/>
<dbReference type="InterPro" id="IPR013088">
    <property type="entry name" value="Znf_NHR/GATA"/>
</dbReference>
<comment type="subcellular location">
    <subcellularLocation>
        <location evidence="1">Nucleus</location>
    </subcellularLocation>
</comment>
<evidence type="ECO:0000256" key="3">
    <source>
        <dbReference type="ARBA" id="ARBA00022771"/>
    </source>
</evidence>
<dbReference type="GO" id="GO:0008270">
    <property type="term" value="F:zinc ion binding"/>
    <property type="evidence" value="ECO:0007669"/>
    <property type="project" value="UniProtKB-KW"/>
</dbReference>
<dbReference type="InterPro" id="IPR050274">
    <property type="entry name" value="Nuclear_hormone_rcpt_NR2"/>
</dbReference>
<evidence type="ECO:0000259" key="11">
    <source>
        <dbReference type="PROSITE" id="PS51030"/>
    </source>
</evidence>
<evidence type="ECO:0000256" key="2">
    <source>
        <dbReference type="ARBA" id="ARBA00022723"/>
    </source>
</evidence>
<keyword evidence="5" id="KW-0805">Transcription regulation</keyword>
<evidence type="ECO:0000256" key="9">
    <source>
        <dbReference type="ARBA" id="ARBA00023242"/>
    </source>
</evidence>
<keyword evidence="4" id="KW-0862">Zinc</keyword>
<evidence type="ECO:0000256" key="8">
    <source>
        <dbReference type="ARBA" id="ARBA00023170"/>
    </source>
</evidence>
<dbReference type="InterPro" id="IPR001628">
    <property type="entry name" value="Znf_hrmn_rcpt"/>
</dbReference>
<evidence type="ECO:0000256" key="10">
    <source>
        <dbReference type="SAM" id="MobiDB-lite"/>
    </source>
</evidence>
<protein>
    <submittedName>
        <fullName evidence="14">Nuclear receptor domain-containing protein</fullName>
    </submittedName>
</protein>
<dbReference type="AlphaFoldDB" id="A0A183A651"/>
<keyword evidence="8" id="KW-0675">Receptor</keyword>
<dbReference type="EMBL" id="UZAN01039613">
    <property type="protein sequence ID" value="VDP66480.1"/>
    <property type="molecule type" value="Genomic_DNA"/>
</dbReference>
<keyword evidence="3" id="KW-0863">Zinc-finger</keyword>
<dbReference type="PANTHER" id="PTHR24083">
    <property type="entry name" value="NUCLEAR HORMONE RECEPTOR"/>
    <property type="match status" value="1"/>
</dbReference>
<dbReference type="SMART" id="SM00399">
    <property type="entry name" value="ZnF_C4"/>
    <property type="match status" value="1"/>
</dbReference>
<feature type="domain" description="Nuclear receptor" evidence="11">
    <location>
        <begin position="202"/>
        <end position="278"/>
    </location>
</feature>
<keyword evidence="2" id="KW-0479">Metal-binding</keyword>
<reference evidence="14" key="1">
    <citation type="submission" date="2016-06" db="UniProtKB">
        <authorList>
            <consortium name="WormBaseParasite"/>
        </authorList>
    </citation>
    <scope>IDENTIFICATION</scope>
</reference>
<organism evidence="14">
    <name type="scientific">Echinostoma caproni</name>
    <dbReference type="NCBI Taxonomy" id="27848"/>
    <lineage>
        <taxon>Eukaryota</taxon>
        <taxon>Metazoa</taxon>
        <taxon>Spiralia</taxon>
        <taxon>Lophotrochozoa</taxon>
        <taxon>Platyhelminthes</taxon>
        <taxon>Trematoda</taxon>
        <taxon>Digenea</taxon>
        <taxon>Plagiorchiida</taxon>
        <taxon>Echinostomata</taxon>
        <taxon>Echinostomatoidea</taxon>
        <taxon>Echinostomatidae</taxon>
        <taxon>Echinostoma</taxon>
    </lineage>
</organism>
<evidence type="ECO:0000313" key="14">
    <source>
        <dbReference type="WBParaSite" id="ECPE_0000243601-mRNA-1"/>
    </source>
</evidence>
<dbReference type="SUPFAM" id="SSF57716">
    <property type="entry name" value="Glucocorticoid receptor-like (DNA-binding domain)"/>
    <property type="match status" value="1"/>
</dbReference>